<feature type="region of interest" description="Disordered" evidence="1">
    <location>
        <begin position="62"/>
        <end position="92"/>
    </location>
</feature>
<dbReference type="HOGENOM" id="CLU_013067_0_0_1"/>
<evidence type="ECO:0008006" key="4">
    <source>
        <dbReference type="Google" id="ProtNLM"/>
    </source>
</evidence>
<feature type="region of interest" description="Disordered" evidence="1">
    <location>
        <begin position="459"/>
        <end position="483"/>
    </location>
</feature>
<dbReference type="EnsemblMetazoa" id="tetur108g00030.1">
    <property type="protein sequence ID" value="tetur108g00030.1"/>
    <property type="gene ID" value="tetur108g00030"/>
</dbReference>
<feature type="region of interest" description="Disordered" evidence="1">
    <location>
        <begin position="375"/>
        <end position="394"/>
    </location>
</feature>
<dbReference type="EMBL" id="CAEY01000025">
    <property type="status" value="NOT_ANNOTATED_CDS"/>
    <property type="molecule type" value="Genomic_DNA"/>
</dbReference>
<evidence type="ECO:0000256" key="1">
    <source>
        <dbReference type="SAM" id="MobiDB-lite"/>
    </source>
</evidence>
<protein>
    <recommendedName>
        <fullName evidence="4">Pre-C2HC domain-containing protein</fullName>
    </recommendedName>
</protein>
<name>T1KEL3_TETUR</name>
<sequence>MSDQSTDDQISIHQTTQFTTTIEPVSSQNTDQNNTQLHLMDKSGELGPGEMNSTYPGLEYQVSSKEKQSTCNSTVPQQEGSSQLSKDKGNGGNQIQIQYSRIIPDVKQIEEVDGFLREVLHTNKDVREQINKISKEELKRQQKTMIQIIWNDPNSERTYNPELVQDINKLMEVMQWTYGTTERQEISSADDLEILENKDLSISSHKDDLIQITRDDIIELESFLEIVFSDKDEKKIQYNIESFDLQTREKLRNLIQEIGVRDDIQLPEHMVKKLEKLEKYQDWETLGKEKELKDEDIKKVEDFIRKTCQSNRIAKIQAEIIKFKDDTIEEIKRIISEIQYPSPINANRVNKPDLMKDVAKLVKAAQWIIEKRSLKRKRNTKKQEEDAKKRKIQEKKDNIPEFEFFKNTVKNTGDQTTRNNIKGDTSSNEEITTKRDEEHIKVLEIIGNDGYDSQIRSKTSSLTTDENQMEINEPQDGGEERNDQIIIRKRNDDKKEKFCIEKAKFSRANEPITAKHIHQWNYETPKGYGIFVSGAEYYKDCVRDILGKTQKTIGAIKNVFADNKYTLIVMKNENERDEMMEILKENGNLDIKSASYRYPQIKFSAHESILKGGTGKLLEDIKKWNGLSRFKREEFSLSSIHPINNTKFVIIILNVHMHIRNYIIEKNNGEIRLWNKSYTLSDHFEIRKCRRCGSIKHGYCGGDKKCMECSRVHDKGMNCPFPKKCSTCKGPHATFTLDCPKFKTEIENKMDFCDITYHSIMIDRNF</sequence>
<feature type="compositionally biased region" description="Polar residues" evidence="1">
    <location>
        <begin position="459"/>
        <end position="470"/>
    </location>
</feature>
<feature type="compositionally biased region" description="Basic and acidic residues" evidence="1">
    <location>
        <begin position="381"/>
        <end position="394"/>
    </location>
</feature>
<evidence type="ECO:0000313" key="3">
    <source>
        <dbReference type="Proteomes" id="UP000015104"/>
    </source>
</evidence>
<dbReference type="AlphaFoldDB" id="T1KEL3"/>
<reference evidence="2" key="2">
    <citation type="submission" date="2015-06" db="UniProtKB">
        <authorList>
            <consortium name="EnsemblMetazoa"/>
        </authorList>
    </citation>
    <scope>IDENTIFICATION</scope>
</reference>
<accession>T1KEL3</accession>
<feature type="compositionally biased region" description="Polar residues" evidence="1">
    <location>
        <begin position="69"/>
        <end position="84"/>
    </location>
</feature>
<keyword evidence="3" id="KW-1185">Reference proteome</keyword>
<dbReference type="Proteomes" id="UP000015104">
    <property type="component" value="Unassembled WGS sequence"/>
</dbReference>
<evidence type="ECO:0000313" key="2">
    <source>
        <dbReference type="EnsemblMetazoa" id="tetur108g00030.1"/>
    </source>
</evidence>
<organism evidence="2 3">
    <name type="scientific">Tetranychus urticae</name>
    <name type="common">Two-spotted spider mite</name>
    <dbReference type="NCBI Taxonomy" id="32264"/>
    <lineage>
        <taxon>Eukaryota</taxon>
        <taxon>Metazoa</taxon>
        <taxon>Ecdysozoa</taxon>
        <taxon>Arthropoda</taxon>
        <taxon>Chelicerata</taxon>
        <taxon>Arachnida</taxon>
        <taxon>Acari</taxon>
        <taxon>Acariformes</taxon>
        <taxon>Trombidiformes</taxon>
        <taxon>Prostigmata</taxon>
        <taxon>Eleutherengona</taxon>
        <taxon>Raphignathae</taxon>
        <taxon>Tetranychoidea</taxon>
        <taxon>Tetranychidae</taxon>
        <taxon>Tetranychus</taxon>
    </lineage>
</organism>
<feature type="compositionally biased region" description="Polar residues" evidence="1">
    <location>
        <begin position="411"/>
        <end position="430"/>
    </location>
</feature>
<reference evidence="3" key="1">
    <citation type="submission" date="2011-08" db="EMBL/GenBank/DDBJ databases">
        <authorList>
            <person name="Rombauts S."/>
        </authorList>
    </citation>
    <scope>NUCLEOTIDE SEQUENCE</scope>
    <source>
        <strain evidence="3">London</strain>
    </source>
</reference>
<feature type="region of interest" description="Disordered" evidence="1">
    <location>
        <begin position="411"/>
        <end position="431"/>
    </location>
</feature>
<feature type="region of interest" description="Disordered" evidence="1">
    <location>
        <begin position="1"/>
        <end position="32"/>
    </location>
</feature>
<proteinExistence type="predicted"/>